<dbReference type="EMBL" id="BONZ01000030">
    <property type="protein sequence ID" value="GIH15038.1"/>
    <property type="molecule type" value="Genomic_DNA"/>
</dbReference>
<proteinExistence type="predicted"/>
<accession>A0A8J3QSW8</accession>
<sequence>MSVKRKVFAVVAGAVALTTTTVIATTTASAASAPTSLPANQFTLTADYHRYDALNATLTSTLGTADIDTVMTNAEHTRTAISSPGVAGYSTGFGFDSPDNNDCKNYPQGITSSRDAVGAGSDNLGRYGGHQLILVSWYTMDACDGDQSRSRITLVDWDSSYPNTYRKILLVEPTGTASAPSFTDIPIHAGGVSWYGDYLYVADTGNGMRVFNMKDILKTNTGGTSDQIGRQSSGVYYAHNYGFVLPQIGTISAHTTASNPLVWSSISLDRVSGSIVMVEYTCKSGCTSYPNRAPRAVRFPFSSGATTFAATTTATEALQLPWYQLNGVASHNSRWWFDSSGAKQLYYWTPATGSHTYAWVGGGESISYWEDNTSADLLWSLQETRGHRDVFAVTQATYGP</sequence>
<dbReference type="AlphaFoldDB" id="A0A8J3QSW8"/>
<dbReference type="RefSeq" id="WP_203918671.1">
    <property type="nucleotide sequence ID" value="NZ_BONZ01000030.1"/>
</dbReference>
<protein>
    <recommendedName>
        <fullName evidence="4">Secreted protein</fullName>
    </recommendedName>
</protein>
<reference evidence="2" key="1">
    <citation type="submission" date="2021-01" db="EMBL/GenBank/DDBJ databases">
        <title>Whole genome shotgun sequence of Rugosimonospora africana NBRC 104875.</title>
        <authorList>
            <person name="Komaki H."/>
            <person name="Tamura T."/>
        </authorList>
    </citation>
    <scope>NUCLEOTIDE SEQUENCE</scope>
    <source>
        <strain evidence="2">NBRC 104875</strain>
    </source>
</reference>
<dbReference type="Proteomes" id="UP000642748">
    <property type="component" value="Unassembled WGS sequence"/>
</dbReference>
<organism evidence="2 3">
    <name type="scientific">Rugosimonospora africana</name>
    <dbReference type="NCBI Taxonomy" id="556532"/>
    <lineage>
        <taxon>Bacteria</taxon>
        <taxon>Bacillati</taxon>
        <taxon>Actinomycetota</taxon>
        <taxon>Actinomycetes</taxon>
        <taxon>Micromonosporales</taxon>
        <taxon>Micromonosporaceae</taxon>
        <taxon>Rugosimonospora</taxon>
    </lineage>
</organism>
<gene>
    <name evidence="2" type="ORF">Raf01_32100</name>
</gene>
<name>A0A8J3QSW8_9ACTN</name>
<evidence type="ECO:0000256" key="1">
    <source>
        <dbReference type="SAM" id="SignalP"/>
    </source>
</evidence>
<evidence type="ECO:0000313" key="3">
    <source>
        <dbReference type="Proteomes" id="UP000642748"/>
    </source>
</evidence>
<comment type="caution">
    <text evidence="2">The sequence shown here is derived from an EMBL/GenBank/DDBJ whole genome shotgun (WGS) entry which is preliminary data.</text>
</comment>
<feature type="signal peptide" evidence="1">
    <location>
        <begin position="1"/>
        <end position="24"/>
    </location>
</feature>
<evidence type="ECO:0000313" key="2">
    <source>
        <dbReference type="EMBL" id="GIH15038.1"/>
    </source>
</evidence>
<keyword evidence="1" id="KW-0732">Signal</keyword>
<evidence type="ECO:0008006" key="4">
    <source>
        <dbReference type="Google" id="ProtNLM"/>
    </source>
</evidence>
<keyword evidence="3" id="KW-1185">Reference proteome</keyword>
<feature type="chain" id="PRO_5038407538" description="Secreted protein" evidence="1">
    <location>
        <begin position="25"/>
        <end position="400"/>
    </location>
</feature>